<protein>
    <submittedName>
        <fullName evidence="7">HTTM domain-containing protein</fullName>
    </submittedName>
</protein>
<feature type="transmembrane region" description="Helical" evidence="5">
    <location>
        <begin position="243"/>
        <end position="271"/>
    </location>
</feature>
<feature type="transmembrane region" description="Helical" evidence="5">
    <location>
        <begin position="12"/>
        <end position="36"/>
    </location>
</feature>
<evidence type="ECO:0000259" key="6">
    <source>
        <dbReference type="SMART" id="SM00752"/>
    </source>
</evidence>
<feature type="transmembrane region" description="Helical" evidence="5">
    <location>
        <begin position="156"/>
        <end position="180"/>
    </location>
</feature>
<organism evidence="7 8">
    <name type="scientific">Hymenobacter nitidus</name>
    <dbReference type="NCBI Taxonomy" id="2880929"/>
    <lineage>
        <taxon>Bacteria</taxon>
        <taxon>Pseudomonadati</taxon>
        <taxon>Bacteroidota</taxon>
        <taxon>Cytophagia</taxon>
        <taxon>Cytophagales</taxon>
        <taxon>Hymenobacteraceae</taxon>
        <taxon>Hymenobacter</taxon>
    </lineage>
</organism>
<proteinExistence type="predicted"/>
<dbReference type="RefSeq" id="WP_226185930.1">
    <property type="nucleotide sequence ID" value="NZ_JAJADQ010000005.1"/>
</dbReference>
<evidence type="ECO:0000256" key="3">
    <source>
        <dbReference type="ARBA" id="ARBA00022989"/>
    </source>
</evidence>
<name>A0ABS8AF45_9BACT</name>
<sequence length="521" mass="60571">MPRILSLLRRPFVVDLRALALLRIGVAAVVLLDVIIRSTDLEAHYSNMGVLPLHVLYQYCWSPYQFSLHAASGLWQMQGVLFLLEALGAVALLLGYHTRLATFITWLLLVSVQNRNPLIGQGGDDLLRMLLFWALFLPWGRMYSLDARGRERPARLTYFSAATVAYIVQIALVYWCTALLKNAPEWTTEGTAIYYALSLDQVLMPGGRLLYPYSKLLYWLTFATYYTEWLLPFALFIPFRVTWWRLFFVGVMYLFHFGISLTLFVGLFFLINMASVLGLLPPVAMNWLDKRLALGTQRLGPQVAARFERLRPHLARLRLPLRVRIEPAFQLTERRWVLLRNLRNAAVTVLLGYVIWWNLDSVNQPSLYMSQPLRWFGYLFRIDQHWGMFAPAVFKDDGWYILDGTTTQGQHLDLNRRGRPTTYAKPASVVSLFKNDRWRKYSENYLFVSNEYMRPYYCNYLLRIWHEDPANPPLRRLEVIYMKEVSLPNYQVSTPKREVLCVCEAEQPVASNLNRTAETAP</sequence>
<evidence type="ECO:0000313" key="8">
    <source>
        <dbReference type="Proteomes" id="UP001165297"/>
    </source>
</evidence>
<keyword evidence="4 5" id="KW-0472">Membrane</keyword>
<gene>
    <name evidence="7" type="ORF">LGH70_12150</name>
</gene>
<evidence type="ECO:0000256" key="5">
    <source>
        <dbReference type="SAM" id="Phobius"/>
    </source>
</evidence>
<comment type="subcellular location">
    <subcellularLocation>
        <location evidence="1">Endomembrane system</location>
        <topology evidence="1">Multi-pass membrane protein</topology>
    </subcellularLocation>
</comment>
<evidence type="ECO:0000256" key="4">
    <source>
        <dbReference type="ARBA" id="ARBA00023136"/>
    </source>
</evidence>
<dbReference type="InterPro" id="IPR052964">
    <property type="entry name" value="Sporulation_signal_mat"/>
</dbReference>
<evidence type="ECO:0000256" key="1">
    <source>
        <dbReference type="ARBA" id="ARBA00004127"/>
    </source>
</evidence>
<dbReference type="SMART" id="SM00752">
    <property type="entry name" value="HTTM"/>
    <property type="match status" value="1"/>
</dbReference>
<accession>A0ABS8AF45</accession>
<evidence type="ECO:0000256" key="2">
    <source>
        <dbReference type="ARBA" id="ARBA00022692"/>
    </source>
</evidence>
<dbReference type="PANTHER" id="PTHR39535:SF2">
    <property type="entry name" value="HTTM DOMAIN-CONTAINING PROTEIN"/>
    <property type="match status" value="1"/>
</dbReference>
<comment type="caution">
    <text evidence="7">The sequence shown here is derived from an EMBL/GenBank/DDBJ whole genome shotgun (WGS) entry which is preliminary data.</text>
</comment>
<feature type="transmembrane region" description="Helical" evidence="5">
    <location>
        <begin position="82"/>
        <end position="106"/>
    </location>
</feature>
<dbReference type="InterPro" id="IPR011020">
    <property type="entry name" value="HTTM-like"/>
</dbReference>
<feature type="transmembrane region" description="Helical" evidence="5">
    <location>
        <begin position="216"/>
        <end position="237"/>
    </location>
</feature>
<feature type="domain" description="HTTM-like" evidence="6">
    <location>
        <begin position="11"/>
        <end position="284"/>
    </location>
</feature>
<reference evidence="7" key="1">
    <citation type="submission" date="2021-10" db="EMBL/GenBank/DDBJ databases">
        <authorList>
            <person name="Dean J.D."/>
            <person name="Kim M.K."/>
            <person name="Newey C.N."/>
            <person name="Stoker T.S."/>
            <person name="Thompson D.W."/>
            <person name="Grose J.H."/>
        </authorList>
    </citation>
    <scope>NUCLEOTIDE SEQUENCE</scope>
    <source>
        <strain evidence="7">BT635</strain>
    </source>
</reference>
<dbReference type="EMBL" id="JAJADQ010000005">
    <property type="protein sequence ID" value="MCB2378342.1"/>
    <property type="molecule type" value="Genomic_DNA"/>
</dbReference>
<keyword evidence="3 5" id="KW-1133">Transmembrane helix</keyword>
<keyword evidence="8" id="KW-1185">Reference proteome</keyword>
<evidence type="ECO:0000313" key="7">
    <source>
        <dbReference type="EMBL" id="MCB2378342.1"/>
    </source>
</evidence>
<keyword evidence="2 5" id="KW-0812">Transmembrane</keyword>
<dbReference type="Proteomes" id="UP001165297">
    <property type="component" value="Unassembled WGS sequence"/>
</dbReference>
<dbReference type="PANTHER" id="PTHR39535">
    <property type="entry name" value="SPORULATION-DELAYING PROTEIN SDPB"/>
    <property type="match status" value="1"/>
</dbReference>